<keyword evidence="3" id="KW-0547">Nucleotide-binding</keyword>
<protein>
    <submittedName>
        <fullName evidence="3">DEAD/DEAH box helicase</fullName>
    </submittedName>
</protein>
<dbReference type="InterPro" id="IPR001650">
    <property type="entry name" value="Helicase_C-like"/>
</dbReference>
<dbReference type="Gene3D" id="3.40.50.10810">
    <property type="entry name" value="Tandem AAA-ATPase domain"/>
    <property type="match status" value="1"/>
</dbReference>
<accession>A0A3R9MU07</accession>
<dbReference type="CDD" id="cd18793">
    <property type="entry name" value="SF2_C_SNF"/>
    <property type="match status" value="1"/>
</dbReference>
<dbReference type="GO" id="GO:0006281">
    <property type="term" value="P:DNA repair"/>
    <property type="evidence" value="ECO:0007669"/>
    <property type="project" value="TreeGrafter"/>
</dbReference>
<dbReference type="InterPro" id="IPR038718">
    <property type="entry name" value="SNF2-like_sf"/>
</dbReference>
<keyword evidence="3" id="KW-0067">ATP-binding</keyword>
<reference evidence="3 4" key="1">
    <citation type="submission" date="2018-12" db="EMBL/GenBank/DDBJ databases">
        <authorList>
            <person name="Feng G."/>
            <person name="Zhu H."/>
        </authorList>
    </citation>
    <scope>NUCLEOTIDE SEQUENCE [LARGE SCALE GENOMIC DNA]</scope>
    <source>
        <strain evidence="3 4">KCTC 12533</strain>
    </source>
</reference>
<dbReference type="SUPFAM" id="SSF52540">
    <property type="entry name" value="P-loop containing nucleoside triphosphate hydrolases"/>
    <property type="match status" value="2"/>
</dbReference>
<evidence type="ECO:0000259" key="2">
    <source>
        <dbReference type="PROSITE" id="PS51192"/>
    </source>
</evidence>
<dbReference type="Gene3D" id="3.40.50.300">
    <property type="entry name" value="P-loop containing nucleotide triphosphate hydrolases"/>
    <property type="match status" value="1"/>
</dbReference>
<dbReference type="InterPro" id="IPR000330">
    <property type="entry name" value="SNF2_N"/>
</dbReference>
<dbReference type="GO" id="GO:0016787">
    <property type="term" value="F:hydrolase activity"/>
    <property type="evidence" value="ECO:0007669"/>
    <property type="project" value="UniProtKB-KW"/>
</dbReference>
<dbReference type="InterPro" id="IPR027417">
    <property type="entry name" value="P-loop_NTPase"/>
</dbReference>
<keyword evidence="3" id="KW-0347">Helicase</keyword>
<evidence type="ECO:0000313" key="3">
    <source>
        <dbReference type="EMBL" id="RSK50082.1"/>
    </source>
</evidence>
<name>A0A3R9MU07_9BACT</name>
<dbReference type="Pfam" id="PF00176">
    <property type="entry name" value="SNF2-rel_dom"/>
    <property type="match status" value="1"/>
</dbReference>
<dbReference type="AlphaFoldDB" id="A0A3R9MU07"/>
<dbReference type="Pfam" id="PF00271">
    <property type="entry name" value="Helicase_C"/>
    <property type="match status" value="1"/>
</dbReference>
<dbReference type="GO" id="GO:0005524">
    <property type="term" value="F:ATP binding"/>
    <property type="evidence" value="ECO:0007669"/>
    <property type="project" value="InterPro"/>
</dbReference>
<dbReference type="PANTHER" id="PTHR45766">
    <property type="entry name" value="DNA ANNEALING HELICASE AND ENDONUCLEASE ZRANB3 FAMILY MEMBER"/>
    <property type="match status" value="1"/>
</dbReference>
<gene>
    <name evidence="3" type="ORF">EI291_05375</name>
</gene>
<dbReference type="PANTHER" id="PTHR45766:SF6">
    <property type="entry name" value="SWI_SNF-RELATED MATRIX-ASSOCIATED ACTIN-DEPENDENT REGULATOR OF CHROMATIN SUBFAMILY A-LIKE PROTEIN 1"/>
    <property type="match status" value="1"/>
</dbReference>
<dbReference type="EMBL" id="RWIT01000002">
    <property type="protein sequence ID" value="RSK50082.1"/>
    <property type="molecule type" value="Genomic_DNA"/>
</dbReference>
<dbReference type="PROSITE" id="PS51192">
    <property type="entry name" value="HELICASE_ATP_BIND_1"/>
    <property type="match status" value="1"/>
</dbReference>
<dbReference type="InterPro" id="IPR014001">
    <property type="entry name" value="Helicase_ATP-bd"/>
</dbReference>
<comment type="caution">
    <text evidence="3">The sequence shown here is derived from an EMBL/GenBank/DDBJ whole genome shotgun (WGS) entry which is preliminary data.</text>
</comment>
<dbReference type="GO" id="GO:0004386">
    <property type="term" value="F:helicase activity"/>
    <property type="evidence" value="ECO:0007669"/>
    <property type="project" value="UniProtKB-KW"/>
</dbReference>
<evidence type="ECO:0000256" key="1">
    <source>
        <dbReference type="ARBA" id="ARBA00022801"/>
    </source>
</evidence>
<dbReference type="GO" id="GO:0031297">
    <property type="term" value="P:replication fork processing"/>
    <property type="evidence" value="ECO:0007669"/>
    <property type="project" value="TreeGrafter"/>
</dbReference>
<dbReference type="InterPro" id="IPR049730">
    <property type="entry name" value="SNF2/RAD54-like_C"/>
</dbReference>
<sequence length="555" mass="63091">MAMTKTYGECIYDAAAQRYTITRAEPHISLKLKSIFPRIPKTATPPYHFAATPQNSADLEWFMQRYPLQVSHTDAATLTHGKQTYQDTINELESILLPDYHPMPTELKDGWQARSYQLQGSQVHLRTKRLLLGDDLGLGKTLTAILSLLHPDTLPAAVVVQTHMPQQWQLKGIDKFTSLRTHMIKKTTPYSLPEADVYIFKYSQLAGWTSLFTKRFFRYAIFDEVQELRRHESEKYRGGRVLSENAEYTLGLSATPIYNYGDEIFNVLDLLNPGCLGDRWDFLREWAVPQGMHHRIRDPRALGTYLRENFLFLRRTRADVGRELPPVNTIVHTVGYDEHTVQESEALAKQLALRITTGSFVERGEAARELDMLARYTTGVAKAREVAVFVRMLLEAGEPVILAGWHRDVYDIWMQQLKSFRPVLYTGSETGPQKQESVRKFLEGETDLFIISLRSGAGLDGLQERCKTVVFGELDWSPKVHEQLIGRADRDGQQHQVTAFYLVSESGSDPVIINMLGLKSSQSSGIVDPLQEVAPQHSDESRIKVLAQHYLNQAA</sequence>
<keyword evidence="1" id="KW-0378">Hydrolase</keyword>
<proteinExistence type="predicted"/>
<organism evidence="3 4">
    <name type="scientific">Hymenobacter rigui</name>
    <dbReference type="NCBI Taxonomy" id="334424"/>
    <lineage>
        <taxon>Bacteria</taxon>
        <taxon>Pseudomonadati</taxon>
        <taxon>Bacteroidota</taxon>
        <taxon>Cytophagia</taxon>
        <taxon>Cytophagales</taxon>
        <taxon>Hymenobacteraceae</taxon>
        <taxon>Hymenobacter</taxon>
    </lineage>
</organism>
<keyword evidence="4" id="KW-1185">Reference proteome</keyword>
<dbReference type="Proteomes" id="UP000273500">
    <property type="component" value="Unassembled WGS sequence"/>
</dbReference>
<evidence type="ECO:0000313" key="4">
    <source>
        <dbReference type="Proteomes" id="UP000273500"/>
    </source>
</evidence>
<feature type="domain" description="Helicase ATP-binding" evidence="2">
    <location>
        <begin position="121"/>
        <end position="274"/>
    </location>
</feature>
<dbReference type="OrthoDB" id="9760715at2"/>